<evidence type="ECO:0000313" key="2">
    <source>
        <dbReference type="EMBL" id="MDY7224885.1"/>
    </source>
</evidence>
<evidence type="ECO:0000313" key="3">
    <source>
        <dbReference type="Proteomes" id="UP001291309"/>
    </source>
</evidence>
<dbReference type="Proteomes" id="UP001291309">
    <property type="component" value="Unassembled WGS sequence"/>
</dbReference>
<dbReference type="EMBL" id="JAXIVS010000001">
    <property type="protein sequence ID" value="MDY7224885.1"/>
    <property type="molecule type" value="Genomic_DNA"/>
</dbReference>
<dbReference type="Gene3D" id="3.40.50.720">
    <property type="entry name" value="NAD(P)-binding Rossmann-like Domain"/>
    <property type="match status" value="1"/>
</dbReference>
<evidence type="ECO:0000259" key="1">
    <source>
        <dbReference type="Pfam" id="PF03435"/>
    </source>
</evidence>
<accession>A0ABU5GUM7</accession>
<dbReference type="Pfam" id="PF03435">
    <property type="entry name" value="Sacchrp_dh_NADP"/>
    <property type="match status" value="1"/>
</dbReference>
<dbReference type="RefSeq" id="WP_321543611.1">
    <property type="nucleotide sequence ID" value="NZ_JAXIVS010000001.1"/>
</dbReference>
<keyword evidence="3" id="KW-1185">Reference proteome</keyword>
<reference evidence="2 3" key="1">
    <citation type="submission" date="2023-12" db="EMBL/GenBank/DDBJ databases">
        <title>the genome sequence of Hyalangium sp. s54d21.</title>
        <authorList>
            <person name="Zhang X."/>
        </authorList>
    </citation>
    <scope>NUCLEOTIDE SEQUENCE [LARGE SCALE GENOMIC DNA]</scope>
    <source>
        <strain evidence="3">s54d21</strain>
    </source>
</reference>
<gene>
    <name evidence="2" type="ORF">SYV04_00765</name>
</gene>
<name>A0ABU5GUM7_9BACT</name>
<protein>
    <submittedName>
        <fullName evidence="2">Saccharopine dehydrogenase NADP-binding domain-containing protein</fullName>
    </submittedName>
</protein>
<dbReference type="PANTHER" id="PTHR43796:SF2">
    <property type="entry name" value="CARBOXYNORSPERMIDINE SYNTHASE"/>
    <property type="match status" value="1"/>
</dbReference>
<dbReference type="PANTHER" id="PTHR43796">
    <property type="entry name" value="CARBOXYNORSPERMIDINE SYNTHASE"/>
    <property type="match status" value="1"/>
</dbReference>
<comment type="caution">
    <text evidence="2">The sequence shown here is derived from an EMBL/GenBank/DDBJ whole genome shotgun (WGS) entry which is preliminary data.</text>
</comment>
<organism evidence="2 3">
    <name type="scientific">Hyalangium rubrum</name>
    <dbReference type="NCBI Taxonomy" id="3103134"/>
    <lineage>
        <taxon>Bacteria</taxon>
        <taxon>Pseudomonadati</taxon>
        <taxon>Myxococcota</taxon>
        <taxon>Myxococcia</taxon>
        <taxon>Myxococcales</taxon>
        <taxon>Cystobacterineae</taxon>
        <taxon>Archangiaceae</taxon>
        <taxon>Hyalangium</taxon>
    </lineage>
</organism>
<dbReference type="InterPro" id="IPR005097">
    <property type="entry name" value="Sacchrp_dh_NADP-bd"/>
</dbReference>
<proteinExistence type="predicted"/>
<sequence length="353" mass="37562">MVLVGGYGVVGSEVARLLRARHSALSLALAGRTPGRGEALAREVEAELLTVDLSSSAPLDFSARAVVALVNDPTDRLLRACVRAGIPYVDITRWTARMQQALALMAVEPPRAPVVLASGWMGGVVPLVGAALARELGGATSVETSILYDLADRAGEDSIEFMDRMGLPFEIVEEGRRRLVEPLTGARRPELAGRPRRVLRLDTPEQLTLPLVLGARTVSTRIGLTDESATIALQVLQGLGLFHLFRGERFQNLRRALLRGSGKGGKAVIRVEVSHGSESRDATLVDERGQAHLTAVGATLALERALGLDGAPPPVGVAFPEQVPAPERVLAALRSCGVEFEVRPEQNALVQAA</sequence>
<feature type="domain" description="Saccharopine dehydrogenase NADP binding" evidence="1">
    <location>
        <begin position="2"/>
        <end position="93"/>
    </location>
</feature>
<dbReference type="InterPro" id="IPR036291">
    <property type="entry name" value="NAD(P)-bd_dom_sf"/>
</dbReference>
<dbReference type="SUPFAM" id="SSF51735">
    <property type="entry name" value="NAD(P)-binding Rossmann-fold domains"/>
    <property type="match status" value="1"/>
</dbReference>